<comment type="similarity">
    <text evidence="2">Belongs to the organic radical-activating enzymes family.</text>
</comment>
<dbReference type="CDD" id="cd01335">
    <property type="entry name" value="Radical_SAM"/>
    <property type="match status" value="1"/>
</dbReference>
<keyword evidence="3" id="KW-0004">4Fe-4S</keyword>
<dbReference type="SUPFAM" id="SSF102114">
    <property type="entry name" value="Radical SAM enzymes"/>
    <property type="match status" value="1"/>
</dbReference>
<proteinExistence type="inferred from homology"/>
<evidence type="ECO:0000313" key="10">
    <source>
        <dbReference type="EMBL" id="KUG16693.1"/>
    </source>
</evidence>
<dbReference type="InterPro" id="IPR013785">
    <property type="entry name" value="Aldolase_TIM"/>
</dbReference>
<dbReference type="EMBL" id="LNQE01001483">
    <property type="protein sequence ID" value="KUG16693.1"/>
    <property type="molecule type" value="Genomic_DNA"/>
</dbReference>
<keyword evidence="5" id="KW-0479">Metal-binding</keyword>
<evidence type="ECO:0000256" key="7">
    <source>
        <dbReference type="ARBA" id="ARBA00023004"/>
    </source>
</evidence>
<keyword evidence="7" id="KW-0408">Iron</keyword>
<reference evidence="10" key="1">
    <citation type="journal article" date="2015" name="Proc. Natl. Acad. Sci. U.S.A.">
        <title>Networks of energetic and metabolic interactions define dynamics in microbial communities.</title>
        <authorList>
            <person name="Embree M."/>
            <person name="Liu J.K."/>
            <person name="Al-Bassam M.M."/>
            <person name="Zengler K."/>
        </authorList>
    </citation>
    <scope>NUCLEOTIDE SEQUENCE</scope>
</reference>
<evidence type="ECO:0000256" key="2">
    <source>
        <dbReference type="ARBA" id="ARBA00009777"/>
    </source>
</evidence>
<dbReference type="InterPro" id="IPR016431">
    <property type="entry name" value="Pyrv-formate_lyase-activ_prd"/>
</dbReference>
<dbReference type="InterPro" id="IPR001989">
    <property type="entry name" value="Radical_activat_CS"/>
</dbReference>
<dbReference type="PROSITE" id="PS01087">
    <property type="entry name" value="RADICAL_ACTIVATING"/>
    <property type="match status" value="1"/>
</dbReference>
<organism evidence="10">
    <name type="scientific">hydrocarbon metagenome</name>
    <dbReference type="NCBI Taxonomy" id="938273"/>
    <lineage>
        <taxon>unclassified sequences</taxon>
        <taxon>metagenomes</taxon>
        <taxon>ecological metagenomes</taxon>
    </lineage>
</organism>
<dbReference type="PIRSF" id="PIRSF004869">
    <property type="entry name" value="PflX_prd"/>
    <property type="match status" value="1"/>
</dbReference>
<dbReference type="PANTHER" id="PTHR43075">
    <property type="entry name" value="FORMATE LYASE ACTIVATING ENZYME, PUTATIVE (AFU_ORTHOLOGUE AFUA_2G15630)-RELATED"/>
    <property type="match status" value="1"/>
</dbReference>
<gene>
    <name evidence="10" type="ORF">ASZ90_013602</name>
</gene>
<sequence>MARYNKMPPEILEKRAQEALARLASCKICPRRCQANRLEDERGYCRTGRWARVASYAPHFGEEPPLVGHSGSGTIFFSGCNLSCVFCQNWDISQEDLGHEVKAEELAKMMLALEDSGCHNINLVTPTHVVPQILEALVLAREEGLSVPLVYNSGGYDSAEALLLLDGIIDIYMPDAKYGQDGPAQKYSAAPGYTTVNKAALKEMHRQVGDLQMDEEGIALQGLLVRHLVLPADAAGTEEVVRFISQEISVHTYLNVMAQYHPEYQACRYPELSRAITAREYAQALHLAEKAGLVRGLAML</sequence>
<feature type="domain" description="Radical SAM core" evidence="9">
    <location>
        <begin position="75"/>
        <end position="173"/>
    </location>
</feature>
<dbReference type="InterPro" id="IPR058240">
    <property type="entry name" value="rSAM_sf"/>
</dbReference>
<accession>A0A0W8F767</accession>
<dbReference type="GO" id="GO:0051539">
    <property type="term" value="F:4 iron, 4 sulfur cluster binding"/>
    <property type="evidence" value="ECO:0007669"/>
    <property type="project" value="UniProtKB-KW"/>
</dbReference>
<evidence type="ECO:0000256" key="6">
    <source>
        <dbReference type="ARBA" id="ARBA00023002"/>
    </source>
</evidence>
<evidence type="ECO:0000256" key="1">
    <source>
        <dbReference type="ARBA" id="ARBA00001966"/>
    </source>
</evidence>
<dbReference type="SFLD" id="SFLDG01099">
    <property type="entry name" value="Uncharacterised_Radical_SAM_Su"/>
    <property type="match status" value="1"/>
</dbReference>
<comment type="caution">
    <text evidence="10">The sequence shown here is derived from an EMBL/GenBank/DDBJ whole genome shotgun (WGS) entry which is preliminary data.</text>
</comment>
<keyword evidence="8" id="KW-0411">Iron-sulfur</keyword>
<dbReference type="Pfam" id="PF04055">
    <property type="entry name" value="Radical_SAM"/>
    <property type="match status" value="1"/>
</dbReference>
<keyword evidence="4" id="KW-0949">S-adenosyl-L-methionine</keyword>
<evidence type="ECO:0000259" key="9">
    <source>
        <dbReference type="Pfam" id="PF04055"/>
    </source>
</evidence>
<evidence type="ECO:0000256" key="5">
    <source>
        <dbReference type="ARBA" id="ARBA00022723"/>
    </source>
</evidence>
<evidence type="ECO:0000256" key="8">
    <source>
        <dbReference type="ARBA" id="ARBA00023014"/>
    </source>
</evidence>
<dbReference type="Gene3D" id="3.20.20.70">
    <property type="entry name" value="Aldolase class I"/>
    <property type="match status" value="1"/>
</dbReference>
<dbReference type="PANTHER" id="PTHR43075:SF1">
    <property type="entry name" value="FORMATE LYASE ACTIVATING ENZYME, PUTATIVE (AFU_ORTHOLOGUE AFUA_2G15630)-RELATED"/>
    <property type="match status" value="1"/>
</dbReference>
<name>A0A0W8F767_9ZZZZ</name>
<comment type="cofactor">
    <cofactor evidence="1">
        <name>[4Fe-4S] cluster</name>
        <dbReference type="ChEBI" id="CHEBI:49883"/>
    </cofactor>
</comment>
<evidence type="ECO:0000256" key="3">
    <source>
        <dbReference type="ARBA" id="ARBA00022485"/>
    </source>
</evidence>
<dbReference type="InterPro" id="IPR007197">
    <property type="entry name" value="rSAM"/>
</dbReference>
<dbReference type="SFLD" id="SFLDS00029">
    <property type="entry name" value="Radical_SAM"/>
    <property type="match status" value="1"/>
</dbReference>
<protein>
    <submittedName>
        <fullName evidence="10">Radical activating enzyme</fullName>
    </submittedName>
</protein>
<dbReference type="AlphaFoldDB" id="A0A0W8F767"/>
<evidence type="ECO:0000256" key="4">
    <source>
        <dbReference type="ARBA" id="ARBA00022691"/>
    </source>
</evidence>
<keyword evidence="6" id="KW-0560">Oxidoreductase</keyword>
<dbReference type="GO" id="GO:0046872">
    <property type="term" value="F:metal ion binding"/>
    <property type="evidence" value="ECO:0007669"/>
    <property type="project" value="UniProtKB-KW"/>
</dbReference>
<dbReference type="InterPro" id="IPR040085">
    <property type="entry name" value="MJ0674-like"/>
</dbReference>
<dbReference type="GO" id="GO:0016491">
    <property type="term" value="F:oxidoreductase activity"/>
    <property type="evidence" value="ECO:0007669"/>
    <property type="project" value="UniProtKB-KW"/>
</dbReference>